<dbReference type="InterPro" id="IPR043179">
    <property type="entry name" value="Vault_2_sf"/>
</dbReference>
<dbReference type="GO" id="GO:0005634">
    <property type="term" value="C:nucleus"/>
    <property type="evidence" value="ECO:0007669"/>
    <property type="project" value="UniProtKB-SubCell"/>
</dbReference>
<feature type="compositionally biased region" description="Basic and acidic residues" evidence="11">
    <location>
        <begin position="677"/>
        <end position="706"/>
    </location>
</feature>
<evidence type="ECO:0000256" key="6">
    <source>
        <dbReference type="ARBA" id="ARBA00023242"/>
    </source>
</evidence>
<dbReference type="PROSITE" id="PS51224">
    <property type="entry name" value="MVP"/>
    <property type="match status" value="7"/>
</dbReference>
<reference evidence="17 18" key="1">
    <citation type="submission" date="2024-02" db="EMBL/GenBank/DDBJ databases">
        <title>Chromosome-level genome assembly of the Eurasian Minnow (Phoxinus phoxinus).</title>
        <authorList>
            <person name="Oriowo T.O."/>
            <person name="Martin S."/>
            <person name="Stange M."/>
            <person name="Chrysostomakis Y."/>
            <person name="Brown T."/>
            <person name="Winkler S."/>
            <person name="Kukowka S."/>
            <person name="Myers E.W."/>
            <person name="Bohne A."/>
        </authorList>
    </citation>
    <scope>NUCLEOTIDE SEQUENCE [LARGE SCALE GENOMIC DNA]</scope>
    <source>
        <strain evidence="17">ZFMK-TIS-60720</strain>
        <tissue evidence="17">Whole Organism</tissue>
    </source>
</reference>
<feature type="domain" description="Major vault protein repeat" evidence="15">
    <location>
        <begin position="472"/>
        <end position="533"/>
    </location>
</feature>
<dbReference type="FunFam" id="2.30.30.550:FF:000001">
    <property type="entry name" value="major vault protein-like"/>
    <property type="match status" value="3"/>
</dbReference>
<keyword evidence="7 10" id="KW-0687">Ribonucleoprotein</keyword>
<feature type="domain" description="Major vault protein repeat" evidence="12">
    <location>
        <begin position="328"/>
        <end position="386"/>
    </location>
</feature>
<dbReference type="Gene3D" id="2.30.30.620">
    <property type="match status" value="1"/>
</dbReference>
<feature type="domain" description="Major vault protein repeat" evidence="12">
    <location>
        <begin position="117"/>
        <end position="158"/>
    </location>
</feature>
<protein>
    <recommendedName>
        <fullName evidence="3">Major vault protein</fullName>
    </recommendedName>
</protein>
<dbReference type="InterPro" id="IPR002499">
    <property type="entry name" value="Vault_N"/>
</dbReference>
<organism evidence="17 18">
    <name type="scientific">Phoxinus phoxinus</name>
    <name type="common">Eurasian minnow</name>
    <dbReference type="NCBI Taxonomy" id="58324"/>
    <lineage>
        <taxon>Eukaryota</taxon>
        <taxon>Metazoa</taxon>
        <taxon>Chordata</taxon>
        <taxon>Craniata</taxon>
        <taxon>Vertebrata</taxon>
        <taxon>Euteleostomi</taxon>
        <taxon>Actinopterygii</taxon>
        <taxon>Neopterygii</taxon>
        <taxon>Teleostei</taxon>
        <taxon>Ostariophysi</taxon>
        <taxon>Cypriniformes</taxon>
        <taxon>Leuciscidae</taxon>
        <taxon>Phoxininae</taxon>
        <taxon>Phoxinus</taxon>
    </lineage>
</organism>
<evidence type="ECO:0000259" key="16">
    <source>
        <dbReference type="Pfam" id="PF17796"/>
    </source>
</evidence>
<dbReference type="InterPro" id="IPR043023">
    <property type="entry name" value="MVP_rep_sf"/>
</dbReference>
<dbReference type="GO" id="GO:0005737">
    <property type="term" value="C:cytoplasm"/>
    <property type="evidence" value="ECO:0007669"/>
    <property type="project" value="UniProtKB-SubCell"/>
</dbReference>
<dbReference type="FunFam" id="2.30.30.560:FF:000001">
    <property type="entry name" value="major vault protein-like"/>
    <property type="match status" value="1"/>
</dbReference>
<dbReference type="InterPro" id="IPR041134">
    <property type="entry name" value="Vault_2"/>
</dbReference>
<dbReference type="PANTHER" id="PTHR14165:SF3">
    <property type="entry name" value="MAJOR VAULT PROTEIN"/>
    <property type="match status" value="1"/>
</dbReference>
<feature type="repeat" description="MVP" evidence="10">
    <location>
        <begin position="283"/>
        <end position="331"/>
    </location>
</feature>
<feature type="domain" description="Major vault protein repeat" evidence="14">
    <location>
        <begin position="278"/>
        <end position="324"/>
    </location>
</feature>
<dbReference type="FunFam" id="3.30.479.30:FF:000010">
    <property type="entry name" value="major vault protein-like"/>
    <property type="match status" value="1"/>
</dbReference>
<dbReference type="InterPro" id="IPR036013">
    <property type="entry name" value="Band_7/SPFH_dom_sf"/>
</dbReference>
<feature type="region of interest" description="Disordered" evidence="11">
    <location>
        <begin position="674"/>
        <end position="706"/>
    </location>
</feature>
<evidence type="ECO:0000313" key="17">
    <source>
        <dbReference type="EMBL" id="KAK7175040.1"/>
    </source>
</evidence>
<accession>A0AAN9HE90</accession>
<feature type="domain" description="Major vault protein repeat" evidence="12">
    <location>
        <begin position="223"/>
        <end position="265"/>
    </location>
</feature>
<feature type="repeat" description="MVP" evidence="10">
    <location>
        <begin position="60"/>
        <end position="120"/>
    </location>
</feature>
<evidence type="ECO:0000256" key="3">
    <source>
        <dbReference type="ARBA" id="ARBA00018296"/>
    </source>
</evidence>
<dbReference type="GO" id="GO:1990904">
    <property type="term" value="C:ribonucleoprotein complex"/>
    <property type="evidence" value="ECO:0007669"/>
    <property type="project" value="UniProtKB-UniRule"/>
</dbReference>
<evidence type="ECO:0000256" key="7">
    <source>
        <dbReference type="ARBA" id="ARBA00023274"/>
    </source>
</evidence>
<dbReference type="InterPro" id="IPR040989">
    <property type="entry name" value="Vault_3"/>
</dbReference>
<dbReference type="Proteomes" id="UP001364617">
    <property type="component" value="Unassembled WGS sequence"/>
</dbReference>
<dbReference type="Pfam" id="PF17796">
    <property type="entry name" value="Vault_4"/>
    <property type="match status" value="1"/>
</dbReference>
<evidence type="ECO:0000259" key="14">
    <source>
        <dbReference type="Pfam" id="PF17794"/>
    </source>
</evidence>
<evidence type="ECO:0000259" key="12">
    <source>
        <dbReference type="Pfam" id="PF01505"/>
    </source>
</evidence>
<dbReference type="CDD" id="cd08825">
    <property type="entry name" value="MVP_shoulder"/>
    <property type="match status" value="1"/>
</dbReference>
<feature type="repeat" description="MVP" evidence="10">
    <location>
        <begin position="174"/>
        <end position="226"/>
    </location>
</feature>
<gene>
    <name evidence="17" type="ORF">R3I93_002054</name>
</gene>
<dbReference type="InterPro" id="IPR021870">
    <property type="entry name" value="MVP_shoulder"/>
</dbReference>
<dbReference type="Gene3D" id="3.30.479.30">
    <property type="entry name" value="Band 7 domain"/>
    <property type="match status" value="1"/>
</dbReference>
<keyword evidence="6" id="KW-0539">Nucleus</keyword>
<evidence type="ECO:0000256" key="9">
    <source>
        <dbReference type="ARBA" id="ARBA00025889"/>
    </source>
</evidence>
<dbReference type="InterPro" id="IPR041139">
    <property type="entry name" value="MVP_rep_dom"/>
</dbReference>
<evidence type="ECO:0000256" key="10">
    <source>
        <dbReference type="PROSITE-ProRule" id="PRU00571"/>
    </source>
</evidence>
<evidence type="ECO:0000259" key="13">
    <source>
        <dbReference type="Pfam" id="PF11978"/>
    </source>
</evidence>
<dbReference type="PROSITE" id="PS50096">
    <property type="entry name" value="IQ"/>
    <property type="match status" value="1"/>
</dbReference>
<feature type="repeat" description="MVP" evidence="10">
    <location>
        <begin position="332"/>
        <end position="401"/>
    </location>
</feature>
<feature type="region of interest" description="Disordered" evidence="11">
    <location>
        <begin position="350"/>
        <end position="371"/>
    </location>
</feature>
<dbReference type="Pfam" id="PF01505">
    <property type="entry name" value="Vault"/>
    <property type="match status" value="4"/>
</dbReference>
<feature type="domain" description="Major vault protein shoulder" evidence="13">
    <location>
        <begin position="534"/>
        <end position="652"/>
    </location>
</feature>
<evidence type="ECO:0000259" key="15">
    <source>
        <dbReference type="Pfam" id="PF17795"/>
    </source>
</evidence>
<dbReference type="Pfam" id="PF17794">
    <property type="entry name" value="Vault_2"/>
    <property type="match status" value="2"/>
</dbReference>
<evidence type="ECO:0000256" key="8">
    <source>
        <dbReference type="ARBA" id="ARBA00024814"/>
    </source>
</evidence>
<dbReference type="EMBL" id="JAYKXH010000002">
    <property type="protein sequence ID" value="KAK7175040.1"/>
    <property type="molecule type" value="Genomic_DNA"/>
</dbReference>
<dbReference type="Gene3D" id="6.20.380.10">
    <property type="match status" value="1"/>
</dbReference>
<dbReference type="InterPro" id="IPR039059">
    <property type="entry name" value="MVP"/>
</dbReference>
<keyword evidence="18" id="KW-1185">Reference proteome</keyword>
<dbReference type="AlphaFoldDB" id="A0AAN9HE90"/>
<dbReference type="FunFam" id="2.30.30.570:FF:000002">
    <property type="entry name" value="Major vault protein-alpha"/>
    <property type="match status" value="1"/>
</dbReference>
<evidence type="ECO:0000256" key="11">
    <source>
        <dbReference type="SAM" id="MobiDB-lite"/>
    </source>
</evidence>
<feature type="domain" description="Major vault protein repeat" evidence="12">
    <location>
        <begin position="170"/>
        <end position="211"/>
    </location>
</feature>
<dbReference type="Gene3D" id="2.30.30.550">
    <property type="entry name" value="Major Vault Protein repeat"/>
    <property type="match status" value="4"/>
</dbReference>
<dbReference type="FunFam" id="2.30.30.620:FF:000001">
    <property type="entry name" value="major vault protein-like"/>
    <property type="match status" value="1"/>
</dbReference>
<dbReference type="Pfam" id="PF11978">
    <property type="entry name" value="MVP_shoulder"/>
    <property type="match status" value="1"/>
</dbReference>
<feature type="domain" description="Major vault protein repeat" evidence="14">
    <location>
        <begin position="54"/>
        <end position="113"/>
    </location>
</feature>
<dbReference type="PANTHER" id="PTHR14165">
    <property type="entry name" value="MAJOR VAULT PROTEIN"/>
    <property type="match status" value="1"/>
</dbReference>
<comment type="subunit">
    <text evidence="9">The vault ribonucleoprotein particle is a huge (400 A x 670 A) cage structure of 12.9 MDa. It consists of a dimer of half-vaults, with each half-vault comprising 39 identical major vault protein (MVP) chains, PARP4 and one or more vault RNAs (vRNAs).</text>
</comment>
<evidence type="ECO:0000256" key="1">
    <source>
        <dbReference type="ARBA" id="ARBA00004123"/>
    </source>
</evidence>
<comment type="subcellular location">
    <subcellularLocation>
        <location evidence="2 10">Cytoplasm</location>
    </subcellularLocation>
    <subcellularLocation>
        <location evidence="1">Nucleus</location>
    </subcellularLocation>
</comment>
<dbReference type="Gene3D" id="6.10.250.720">
    <property type="match status" value="1"/>
</dbReference>
<sequence length="864" mass="96826">MDANQLLGASIIRIPPHHYIHVLDQNTNIARVEIGPLTYIRQDNERVLFAPVRMIMVPPRHYCVVLNPVSRDDEGRVQFDVSGQAKLRHADLEIRLTQDPFPLYPGEEVQKDVTPLQIVYPDTALRLQALLDFEEEGGEKRVAGDEWLFEGPGTYIPRKEVAVLEVIKATVIRENQAIRLRARKEGLDRSGVQRVTGEEWQVSKVGAYLPGAHEEVVDIVNAFILTDKKALHVRAVRPFRDAGSRERRTGEEWLVTVADREAHIPSVSEEVVGVVDVTTLNSRQYCVVLDPVGADGKPQLGQKRVVKGERSFFLRPGEYLENGIQDVYVLSEEEGLVLRAVEAFIDTEGQDKVDEEEGEKRTKLRGTQRRPGDRWMLRGPVEYVPPATVEVMLRRDAIPLDENEGIYVRDIKSGKVRAVIGQTYMLTQDEELWEKELPANVETLLAQSRDPLADRSDRGRNFAEAERDKTRVVSYRIPHNAAVQVYDYREKKARVMFGPEMVMLGPDEQFTILSLSGDKPKHPNVIKTICLLLGPDFCTDIITIETADHARLQLQLSYNWHFDIKLPADAAQAATLFSVPDFVGDACKAIASRIRGAVASVQFDDFHKNSIRIICSSVFGFDEKLAMRSSLRFNQNGLVISSVDIQSVEPVDQRTRDALQKSVQLAIEITTNSQEAAARHEAERLEQEARGRLERQKISDQAESEKARKELLELEAQSAAVESTGAAKAEAQSKAEAARIHGEAAVEEAKLKAEAQKIEADSELARLCKAREQELSYKKETDRMEVEKRQKLAEIESLRLKQLIENLGADTLKEMARAGPELQVKLLQSLGLKSTLITDGSSPINLFSTANGLLGALQGKDQDE</sequence>
<dbReference type="FunFam" id="2.30.30.570:FF:000001">
    <property type="entry name" value="major vault protein-like"/>
    <property type="match status" value="1"/>
</dbReference>
<keyword evidence="5" id="KW-0677">Repeat</keyword>
<dbReference type="InterPro" id="IPR041136">
    <property type="entry name" value="Vault_4"/>
</dbReference>
<keyword evidence="4 10" id="KW-0963">Cytoplasm</keyword>
<evidence type="ECO:0000313" key="18">
    <source>
        <dbReference type="Proteomes" id="UP001364617"/>
    </source>
</evidence>
<feature type="repeat" description="MVP" evidence="10">
    <location>
        <begin position="227"/>
        <end position="281"/>
    </location>
</feature>
<dbReference type="FunFam" id="2.30.30.560:FF:000002">
    <property type="entry name" value="Major vault protein-alpha"/>
    <property type="match status" value="1"/>
</dbReference>
<feature type="repeat" description="MVP" evidence="10">
    <location>
        <begin position="121"/>
        <end position="173"/>
    </location>
</feature>
<name>A0AAN9HE90_9TELE</name>
<comment type="function">
    <text evidence="8">Required for normal vault structure. Vaults are multi-subunit structures that may act as scaffolds for proteins involved in signal transduction. Vaults may also play a role in nucleo-cytoplasmic transport.</text>
</comment>
<dbReference type="Gene3D" id="2.30.30.570">
    <property type="match status" value="2"/>
</dbReference>
<dbReference type="Pfam" id="PF17795">
    <property type="entry name" value="Vault_3"/>
    <property type="match status" value="1"/>
</dbReference>
<feature type="domain" description="Major vault protein repeat" evidence="16">
    <location>
        <begin position="397"/>
        <end position="455"/>
    </location>
</feature>
<dbReference type="Gene3D" id="2.30.30.560">
    <property type="match status" value="2"/>
</dbReference>
<comment type="caution">
    <text evidence="17">The sequence shown here is derived from an EMBL/GenBank/DDBJ whole genome shotgun (WGS) entry which is preliminary data.</text>
</comment>
<feature type="repeat" description="MVP" evidence="10">
    <location>
        <begin position="402"/>
        <end position="454"/>
    </location>
</feature>
<evidence type="ECO:0000256" key="4">
    <source>
        <dbReference type="ARBA" id="ARBA00022490"/>
    </source>
</evidence>
<proteinExistence type="predicted"/>
<evidence type="ECO:0000256" key="5">
    <source>
        <dbReference type="ARBA" id="ARBA00022737"/>
    </source>
</evidence>
<evidence type="ECO:0000256" key="2">
    <source>
        <dbReference type="ARBA" id="ARBA00004496"/>
    </source>
</evidence>